<dbReference type="EMBL" id="KN551896">
    <property type="protein sequence ID" value="KHJ91655.1"/>
    <property type="molecule type" value="Genomic_DNA"/>
</dbReference>
<sequence length="125" mass="14020">LFQRRQHQEHPSTSAQNSRPPSTVTLSPASRAETPTAIRVRTKISQVTAPGPSPASYDRSRHYVPRPLPPGYRLGDPQPDPRALSPAPGHTKRMIRSVVESAHRQEPQNFQPMRDRRLSPGSQYL</sequence>
<accession>A0A0B1T8J4</accession>
<organism evidence="2 3">
    <name type="scientific">Oesophagostomum dentatum</name>
    <name type="common">Nodular worm</name>
    <dbReference type="NCBI Taxonomy" id="61180"/>
    <lineage>
        <taxon>Eukaryota</taxon>
        <taxon>Metazoa</taxon>
        <taxon>Ecdysozoa</taxon>
        <taxon>Nematoda</taxon>
        <taxon>Chromadorea</taxon>
        <taxon>Rhabditida</taxon>
        <taxon>Rhabditina</taxon>
        <taxon>Rhabditomorpha</taxon>
        <taxon>Strongyloidea</taxon>
        <taxon>Strongylidae</taxon>
        <taxon>Oesophagostomum</taxon>
    </lineage>
</organism>
<evidence type="ECO:0000313" key="2">
    <source>
        <dbReference type="EMBL" id="KHJ91655.1"/>
    </source>
</evidence>
<protein>
    <submittedName>
        <fullName evidence="2">Uncharacterized protein</fullName>
    </submittedName>
</protein>
<name>A0A0B1T8J4_OESDE</name>
<dbReference type="OrthoDB" id="5790613at2759"/>
<keyword evidence="3" id="KW-1185">Reference proteome</keyword>
<feature type="region of interest" description="Disordered" evidence="1">
    <location>
        <begin position="1"/>
        <end position="125"/>
    </location>
</feature>
<reference evidence="2 3" key="1">
    <citation type="submission" date="2014-03" db="EMBL/GenBank/DDBJ databases">
        <title>Draft genome of the hookworm Oesophagostomum dentatum.</title>
        <authorList>
            <person name="Mitreva M."/>
        </authorList>
    </citation>
    <scope>NUCLEOTIDE SEQUENCE [LARGE SCALE GENOMIC DNA]</scope>
    <source>
        <strain evidence="2 3">OD-Hann</strain>
    </source>
</reference>
<dbReference type="AlphaFoldDB" id="A0A0B1T8J4"/>
<feature type="compositionally biased region" description="Polar residues" evidence="1">
    <location>
        <begin position="11"/>
        <end position="28"/>
    </location>
</feature>
<feature type="non-terminal residue" evidence="2">
    <location>
        <position position="1"/>
    </location>
</feature>
<evidence type="ECO:0000313" key="3">
    <source>
        <dbReference type="Proteomes" id="UP000053660"/>
    </source>
</evidence>
<proteinExistence type="predicted"/>
<gene>
    <name evidence="2" type="ORF">OESDEN_08473</name>
</gene>
<feature type="compositionally biased region" description="Basic and acidic residues" evidence="1">
    <location>
        <begin position="1"/>
        <end position="10"/>
    </location>
</feature>
<dbReference type="Proteomes" id="UP000053660">
    <property type="component" value="Unassembled WGS sequence"/>
</dbReference>
<evidence type="ECO:0000256" key="1">
    <source>
        <dbReference type="SAM" id="MobiDB-lite"/>
    </source>
</evidence>